<dbReference type="Proteomes" id="UP000017668">
    <property type="component" value="Unassembled WGS sequence"/>
</dbReference>
<dbReference type="SUPFAM" id="SSF49313">
    <property type="entry name" value="Cadherin-like"/>
    <property type="match status" value="1"/>
</dbReference>
<dbReference type="Gene3D" id="2.60.40.3440">
    <property type="match status" value="1"/>
</dbReference>
<dbReference type="Pfam" id="PF05345">
    <property type="entry name" value="He_PIG"/>
    <property type="match status" value="1"/>
</dbReference>
<dbReference type="InterPro" id="IPR015919">
    <property type="entry name" value="Cadherin-like_sf"/>
</dbReference>
<dbReference type="PROSITE" id="PS50268">
    <property type="entry name" value="CADHERIN_2"/>
    <property type="match status" value="1"/>
</dbReference>
<name>A0ABN0HKI4_RHILU</name>
<protein>
    <submittedName>
        <fullName evidence="3">Hemagglutinin/hemolysin-like protein</fullName>
    </submittedName>
</protein>
<dbReference type="InterPro" id="IPR002126">
    <property type="entry name" value="Cadherin-like_dom"/>
</dbReference>
<evidence type="ECO:0000256" key="1">
    <source>
        <dbReference type="SAM" id="MobiDB-lite"/>
    </source>
</evidence>
<keyword evidence="4" id="KW-1185">Reference proteome</keyword>
<feature type="region of interest" description="Disordered" evidence="1">
    <location>
        <begin position="367"/>
        <end position="389"/>
    </location>
</feature>
<dbReference type="EMBL" id="AMQQ01000021">
    <property type="protein sequence ID" value="EKJ95128.1"/>
    <property type="molecule type" value="Genomic_DNA"/>
</dbReference>
<dbReference type="NCBIfam" id="NF012211">
    <property type="entry name" value="tand_rpt_95"/>
    <property type="match status" value="2"/>
</dbReference>
<reference evidence="3 4" key="1">
    <citation type="journal article" date="2013" name="Genome Announc.">
        <title>Genome Sequence of Rhizobium lupini HPC(L) Isolated from Saline Desert Soil, Kutch (Gujarat).</title>
        <authorList>
            <person name="Agarwal L."/>
            <person name="Purohit H.J."/>
        </authorList>
    </citation>
    <scope>NUCLEOTIDE SEQUENCE [LARGE SCALE GENOMIC DNA]</scope>
    <source>
        <strain evidence="4">HPC(L)</strain>
    </source>
</reference>
<dbReference type="InterPro" id="IPR013783">
    <property type="entry name" value="Ig-like_fold"/>
</dbReference>
<comment type="caution">
    <text evidence="3">The sequence shown here is derived from an EMBL/GenBank/DDBJ whole genome shotgun (WGS) entry which is preliminary data.</text>
</comment>
<evidence type="ECO:0000313" key="4">
    <source>
        <dbReference type="Proteomes" id="UP000017668"/>
    </source>
</evidence>
<feature type="region of interest" description="Disordered" evidence="1">
    <location>
        <begin position="278"/>
        <end position="307"/>
    </location>
</feature>
<dbReference type="PANTHER" id="PTHR34720:SF9">
    <property type="entry name" value="BLR4714 PROTEIN"/>
    <property type="match status" value="1"/>
</dbReference>
<proteinExistence type="predicted"/>
<accession>A0ABN0HKI4</accession>
<dbReference type="PANTHER" id="PTHR34720">
    <property type="entry name" value="MICROCYSTIN DEPENDENT PROTEIN"/>
    <property type="match status" value="1"/>
</dbReference>
<evidence type="ECO:0000259" key="2">
    <source>
        <dbReference type="PROSITE" id="PS50268"/>
    </source>
</evidence>
<dbReference type="InterPro" id="IPR006644">
    <property type="entry name" value="Cadg"/>
</dbReference>
<feature type="region of interest" description="Disordered" evidence="1">
    <location>
        <begin position="238"/>
        <end position="260"/>
    </location>
</feature>
<gene>
    <name evidence="3" type="ORF">C241_15268</name>
</gene>
<evidence type="ECO:0000313" key="3">
    <source>
        <dbReference type="EMBL" id="EKJ95128.1"/>
    </source>
</evidence>
<organism evidence="3 4">
    <name type="scientific">Bradyrhizobium lupini HPC(L)</name>
    <dbReference type="NCBI Taxonomy" id="1229491"/>
    <lineage>
        <taxon>Bacteria</taxon>
        <taxon>Pseudomonadati</taxon>
        <taxon>Pseudomonadota</taxon>
        <taxon>Alphaproteobacteria</taxon>
        <taxon>Hyphomicrobiales</taxon>
        <taxon>Nitrobacteraceae</taxon>
        <taxon>Bradyrhizobium</taxon>
    </lineage>
</organism>
<dbReference type="Gene3D" id="2.60.40.2810">
    <property type="match status" value="1"/>
</dbReference>
<dbReference type="Pfam" id="PF17963">
    <property type="entry name" value="Big_9"/>
    <property type="match status" value="2"/>
</dbReference>
<feature type="domain" description="Cadherin" evidence="2">
    <location>
        <begin position="165"/>
        <end position="250"/>
    </location>
</feature>
<sequence length="389" mass="40451">MTPANGTVVINADGTYTYTPNSDFDGTDSFSYVVTDPGGARNEYTVTVTISDVNDNPVGSTIPDRSANDGAVVNFDVSSYFSDADGDTLTYTQTGLPNGLSLSAAGLITGTIDRNASQGGTNGVYTVTITVSDGNGGTAQQTFALTVSNPAPVAVNDTVTTAEDTAVAINVLANDSDPDGDPLSIVSATAAHGTVTILADGEISYLPAADYNGTDTITYTISDGNGGTTTATVTVTITPVNDDPAGSPIADRTRNDGDTDSLISLPYSLIRKAAPSPIQSMRTSPFRRGSCFPGRQSAARSPRMLQAPRARRTIVFASSQPTRTAERLLSISTTPSSIFHRPPTTMPSQQTRTRLSISTFSPMTAIPMAIPPRSSASTTSFCSRMAPRS</sequence>
<dbReference type="Gene3D" id="2.60.40.10">
    <property type="entry name" value="Immunoglobulins"/>
    <property type="match status" value="1"/>
</dbReference>
<dbReference type="SMART" id="SM00736">
    <property type="entry name" value="CADG"/>
    <property type="match status" value="1"/>
</dbReference>